<keyword evidence="2" id="KW-1185">Reference proteome</keyword>
<sequence>MSGAAARVASEWAKGWPRIVRKQRLLEATQDVFVHRIEGDFITSKAIPLALSAAGVALVVPGVVKMALGIHE</sequence>
<evidence type="ECO:0000313" key="2">
    <source>
        <dbReference type="Proteomes" id="UP001055712"/>
    </source>
</evidence>
<comment type="caution">
    <text evidence="1">The sequence shown here is derived from an EMBL/GenBank/DDBJ whole genome shotgun (WGS) entry which is preliminary data.</text>
</comment>
<dbReference type="AlphaFoldDB" id="A0A9D4YZ72"/>
<reference evidence="1" key="1">
    <citation type="journal article" date="2019" name="Plant J.">
        <title>Chlorella vulgaris genome assembly and annotation reveals the molecular basis for metabolic acclimation to high light conditions.</title>
        <authorList>
            <person name="Cecchin M."/>
            <person name="Marcolungo L."/>
            <person name="Rossato M."/>
            <person name="Girolomoni L."/>
            <person name="Cosentino E."/>
            <person name="Cuine S."/>
            <person name="Li-Beisson Y."/>
            <person name="Delledonne M."/>
            <person name="Ballottari M."/>
        </authorList>
    </citation>
    <scope>NUCLEOTIDE SEQUENCE</scope>
    <source>
        <strain evidence="1">211/11P</strain>
    </source>
</reference>
<organism evidence="1 2">
    <name type="scientific">Chlorella vulgaris</name>
    <name type="common">Green alga</name>
    <dbReference type="NCBI Taxonomy" id="3077"/>
    <lineage>
        <taxon>Eukaryota</taxon>
        <taxon>Viridiplantae</taxon>
        <taxon>Chlorophyta</taxon>
        <taxon>core chlorophytes</taxon>
        <taxon>Trebouxiophyceae</taxon>
        <taxon>Chlorellales</taxon>
        <taxon>Chlorellaceae</taxon>
        <taxon>Chlorella clade</taxon>
        <taxon>Chlorella</taxon>
    </lineage>
</organism>
<name>A0A9D4YZ72_CHLVU</name>
<reference evidence="1" key="2">
    <citation type="submission" date="2020-11" db="EMBL/GenBank/DDBJ databases">
        <authorList>
            <person name="Cecchin M."/>
            <person name="Marcolungo L."/>
            <person name="Rossato M."/>
            <person name="Girolomoni L."/>
            <person name="Cosentino E."/>
            <person name="Cuine S."/>
            <person name="Li-Beisson Y."/>
            <person name="Delledonne M."/>
            <person name="Ballottari M."/>
        </authorList>
    </citation>
    <scope>NUCLEOTIDE SEQUENCE</scope>
    <source>
        <strain evidence="1">211/11P</strain>
        <tissue evidence="1">Whole cell</tissue>
    </source>
</reference>
<evidence type="ECO:0000313" key="1">
    <source>
        <dbReference type="EMBL" id="KAI3434752.1"/>
    </source>
</evidence>
<gene>
    <name evidence="1" type="ORF">D9Q98_002812</name>
</gene>
<proteinExistence type="predicted"/>
<protein>
    <submittedName>
        <fullName evidence="1">Uncharacterized protein</fullName>
    </submittedName>
</protein>
<accession>A0A9D4YZ72</accession>
<dbReference type="EMBL" id="SIDB01000003">
    <property type="protein sequence ID" value="KAI3434752.1"/>
    <property type="molecule type" value="Genomic_DNA"/>
</dbReference>
<dbReference type="Proteomes" id="UP001055712">
    <property type="component" value="Unassembled WGS sequence"/>
</dbReference>